<dbReference type="RefSeq" id="WP_087132191.1">
    <property type="nucleotide sequence ID" value="NZ_FUKO01000023.1"/>
</dbReference>
<evidence type="ECO:0000256" key="1">
    <source>
        <dbReference type="SAM" id="SignalP"/>
    </source>
</evidence>
<organism evidence="2 3">
    <name type="scientific">Microbacterium esteraromaticum</name>
    <dbReference type="NCBI Taxonomy" id="57043"/>
    <lineage>
        <taxon>Bacteria</taxon>
        <taxon>Bacillati</taxon>
        <taxon>Actinomycetota</taxon>
        <taxon>Actinomycetes</taxon>
        <taxon>Micrococcales</taxon>
        <taxon>Microbacteriaceae</taxon>
        <taxon>Microbacterium</taxon>
    </lineage>
</organism>
<dbReference type="PROSITE" id="PS51257">
    <property type="entry name" value="PROKAR_LIPOPROTEIN"/>
    <property type="match status" value="1"/>
</dbReference>
<evidence type="ECO:0000313" key="2">
    <source>
        <dbReference type="EMBL" id="SJN39532.1"/>
    </source>
</evidence>
<proteinExistence type="predicted"/>
<gene>
    <name evidence="2" type="ORF">FM104_10545</name>
</gene>
<dbReference type="EMBL" id="FUKO01000023">
    <property type="protein sequence ID" value="SJN39532.1"/>
    <property type="molecule type" value="Genomic_DNA"/>
</dbReference>
<dbReference type="InterPro" id="IPR050490">
    <property type="entry name" value="Bact_solute-bd_prot1"/>
</dbReference>
<feature type="signal peptide" evidence="1">
    <location>
        <begin position="1"/>
        <end position="21"/>
    </location>
</feature>
<sequence length="414" mass="43436">MNRTAPLTGIGIFAVTGLALAGCAGPTNPTVEDDVTITYSNFISAGGNEKNLEAIVDAFEKENKGITVEVKTLPYADYFTALQTDLAGGTVADVFDIEFANYAAYQQSGVLAQLEGVDASVYQASLAEAYATDGTQYALPSSFSNVVLFYNSNLFDAAGLDYPTADWTWADEKAAAEKLTDVGAGVWGDYQPISYHEFYKAVAQAGGEFLKADGSLGFNSPEGIAAAEWLVSKSGTTMPTAEQGAGTPDFDSGLFADGKLAMWHSGIWMFGGLADAGITWDIAVEPGDAQHASAMFSNAVGVSAGTKHKDAATKFAEFLTSSKTTVDTRLTAGWELPPIADEAALSAYLDITPPTNRQAVFDSLDEVALAPSIGDGQAQMQDIVTEELTEAAAGRKTVEDALADAEKRIAPLLG</sequence>
<evidence type="ECO:0000313" key="3">
    <source>
        <dbReference type="Proteomes" id="UP000196320"/>
    </source>
</evidence>
<dbReference type="OrthoDB" id="1650177at2"/>
<dbReference type="Gene3D" id="3.40.190.10">
    <property type="entry name" value="Periplasmic binding protein-like II"/>
    <property type="match status" value="1"/>
</dbReference>
<dbReference type="InterPro" id="IPR006059">
    <property type="entry name" value="SBP"/>
</dbReference>
<name>A0A1R4K5T1_9MICO</name>
<keyword evidence="1" id="KW-0732">Signal</keyword>
<dbReference type="Pfam" id="PF13416">
    <property type="entry name" value="SBP_bac_8"/>
    <property type="match status" value="1"/>
</dbReference>
<reference evidence="2 3" key="1">
    <citation type="submission" date="2017-02" db="EMBL/GenBank/DDBJ databases">
        <authorList>
            <person name="Peterson S.W."/>
        </authorList>
    </citation>
    <scope>NUCLEOTIDE SEQUENCE [LARGE SCALE GENOMIC DNA]</scope>
    <source>
        <strain evidence="2 3">B Mb 05.01</strain>
    </source>
</reference>
<dbReference type="PANTHER" id="PTHR43649">
    <property type="entry name" value="ARABINOSE-BINDING PROTEIN-RELATED"/>
    <property type="match status" value="1"/>
</dbReference>
<dbReference type="PANTHER" id="PTHR43649:SF12">
    <property type="entry name" value="DIACETYLCHITOBIOSE BINDING PROTEIN DASA"/>
    <property type="match status" value="1"/>
</dbReference>
<feature type="chain" id="PRO_5012887566" evidence="1">
    <location>
        <begin position="22"/>
        <end position="414"/>
    </location>
</feature>
<keyword evidence="3" id="KW-1185">Reference proteome</keyword>
<dbReference type="CDD" id="cd13585">
    <property type="entry name" value="PBP2_TMBP_like"/>
    <property type="match status" value="1"/>
</dbReference>
<dbReference type="SUPFAM" id="SSF53850">
    <property type="entry name" value="Periplasmic binding protein-like II"/>
    <property type="match status" value="1"/>
</dbReference>
<protein>
    <submittedName>
        <fullName evidence="2">N-Acetyl-D-glucosamine ABC transport system, sugar-binding protein</fullName>
    </submittedName>
</protein>
<accession>A0A1R4K5T1</accession>
<dbReference type="Proteomes" id="UP000196320">
    <property type="component" value="Unassembled WGS sequence"/>
</dbReference>
<dbReference type="AlphaFoldDB" id="A0A1R4K5T1"/>